<organism evidence="2 3">
    <name type="scientific">Passalora fulva</name>
    <name type="common">Tomato leaf mold</name>
    <name type="synonym">Cladosporium fulvum</name>
    <dbReference type="NCBI Taxonomy" id="5499"/>
    <lineage>
        <taxon>Eukaryota</taxon>
        <taxon>Fungi</taxon>
        <taxon>Dikarya</taxon>
        <taxon>Ascomycota</taxon>
        <taxon>Pezizomycotina</taxon>
        <taxon>Dothideomycetes</taxon>
        <taxon>Dothideomycetidae</taxon>
        <taxon>Mycosphaerellales</taxon>
        <taxon>Mycosphaerellaceae</taxon>
        <taxon>Fulvia</taxon>
    </lineage>
</organism>
<dbReference type="InterPro" id="IPR052895">
    <property type="entry name" value="HetReg/Transcr_Mod"/>
</dbReference>
<dbReference type="EMBL" id="CP090175">
    <property type="protein sequence ID" value="UJO24836.1"/>
    <property type="molecule type" value="Genomic_DNA"/>
</dbReference>
<proteinExistence type="predicted"/>
<dbReference type="Pfam" id="PF06985">
    <property type="entry name" value="HET"/>
    <property type="match status" value="1"/>
</dbReference>
<reference evidence="2" key="2">
    <citation type="journal article" date="2022" name="Microb. Genom.">
        <title>A chromosome-scale genome assembly of the tomato pathogen Cladosporium fulvum reveals a compartmentalized genome architecture and the presence of a dispensable chromosome.</title>
        <authorList>
            <person name="Zaccaron A.Z."/>
            <person name="Chen L.H."/>
            <person name="Samaras A."/>
            <person name="Stergiopoulos I."/>
        </authorList>
    </citation>
    <scope>NUCLEOTIDE SEQUENCE</scope>
    <source>
        <strain evidence="2">Race5_Kim</strain>
    </source>
</reference>
<dbReference type="KEGG" id="ffu:CLAFUR5_14281"/>
<feature type="domain" description="Heterokaryon incompatibility" evidence="1">
    <location>
        <begin position="7"/>
        <end position="104"/>
    </location>
</feature>
<dbReference type="Proteomes" id="UP000756132">
    <property type="component" value="Chromosome 13"/>
</dbReference>
<dbReference type="RefSeq" id="XP_047769202.1">
    <property type="nucleotide sequence ID" value="XM_047913429.1"/>
</dbReference>
<evidence type="ECO:0000313" key="3">
    <source>
        <dbReference type="Proteomes" id="UP000756132"/>
    </source>
</evidence>
<dbReference type="PANTHER" id="PTHR24148">
    <property type="entry name" value="ANKYRIN REPEAT DOMAIN-CONTAINING PROTEIN 39 HOMOLOG-RELATED"/>
    <property type="match status" value="1"/>
</dbReference>
<name>A0A9Q8UWB3_PASFU</name>
<dbReference type="InterPro" id="IPR010730">
    <property type="entry name" value="HET"/>
</dbReference>
<keyword evidence="3" id="KW-1185">Reference proteome</keyword>
<gene>
    <name evidence="2" type="ORF">CLAFUR5_14281</name>
</gene>
<evidence type="ECO:0000259" key="1">
    <source>
        <dbReference type="Pfam" id="PF06985"/>
    </source>
</evidence>
<protein>
    <submittedName>
        <fullName evidence="2">Heterokaryon incompatibility protein 6, OR allele</fullName>
    </submittedName>
</protein>
<sequence length="127" mass="15032">MQKHGIILLNSVEWPVMKNLLAALKRLRHRSKPRKLWIDQLCIDQSNNDERGQQVKLMAKIYSLAEDVLVWLGDGPDDNYKNHEHDQCCWKLSPNLKDWTMDHGSHCYIGRKSEWQSSYLSELLHRH</sequence>
<dbReference type="GeneID" id="71994159"/>
<reference evidence="2" key="1">
    <citation type="submission" date="2021-12" db="EMBL/GenBank/DDBJ databases">
        <authorList>
            <person name="Zaccaron A."/>
            <person name="Stergiopoulos I."/>
        </authorList>
    </citation>
    <scope>NUCLEOTIDE SEQUENCE</scope>
    <source>
        <strain evidence="2">Race5_Kim</strain>
    </source>
</reference>
<evidence type="ECO:0000313" key="2">
    <source>
        <dbReference type="EMBL" id="UJO24836.1"/>
    </source>
</evidence>
<dbReference type="OrthoDB" id="3650339at2759"/>
<accession>A0A9Q8UWB3</accession>
<dbReference type="AlphaFoldDB" id="A0A9Q8UWB3"/>
<dbReference type="PANTHER" id="PTHR24148:SF73">
    <property type="entry name" value="HET DOMAIN PROTEIN (AFU_ORTHOLOGUE AFUA_8G01020)"/>
    <property type="match status" value="1"/>
</dbReference>